<comment type="subcellular location">
    <subcellularLocation>
        <location evidence="1 3">Nucleus</location>
    </subcellularLocation>
</comment>
<evidence type="ECO:0000256" key="1">
    <source>
        <dbReference type="ARBA" id="ARBA00004123"/>
    </source>
</evidence>
<feature type="region of interest" description="Disordered" evidence="4">
    <location>
        <begin position="225"/>
        <end position="245"/>
    </location>
</feature>
<evidence type="ECO:0000256" key="4">
    <source>
        <dbReference type="SAM" id="MobiDB-lite"/>
    </source>
</evidence>
<feature type="domain" description="CCT" evidence="5">
    <location>
        <begin position="298"/>
        <end position="340"/>
    </location>
</feature>
<name>A0A4S8IB77_MUSBA</name>
<feature type="compositionally biased region" description="Pro residues" evidence="4">
    <location>
        <begin position="230"/>
        <end position="239"/>
    </location>
</feature>
<gene>
    <name evidence="6" type="ORF">C4D60_Mb02t16730</name>
</gene>
<dbReference type="InterPro" id="IPR010402">
    <property type="entry name" value="CCT_domain"/>
</dbReference>
<dbReference type="PANTHER" id="PTHR31319:SF114">
    <property type="entry name" value="OS12G0262400 PROTEIN"/>
    <property type="match status" value="1"/>
</dbReference>
<dbReference type="PANTHER" id="PTHR31319">
    <property type="entry name" value="ZINC FINGER PROTEIN CONSTANS-LIKE 4"/>
    <property type="match status" value="1"/>
</dbReference>
<evidence type="ECO:0000256" key="3">
    <source>
        <dbReference type="PROSITE-ProRule" id="PRU00357"/>
    </source>
</evidence>
<dbReference type="GO" id="GO:0009909">
    <property type="term" value="P:regulation of flower development"/>
    <property type="evidence" value="ECO:0007669"/>
    <property type="project" value="InterPro"/>
</dbReference>
<dbReference type="AlphaFoldDB" id="A0A4S8IB77"/>
<dbReference type="GO" id="GO:0005634">
    <property type="term" value="C:nucleus"/>
    <property type="evidence" value="ECO:0007669"/>
    <property type="project" value="UniProtKB-SubCell"/>
</dbReference>
<dbReference type="InterPro" id="IPR045281">
    <property type="entry name" value="CONSTANS-like"/>
</dbReference>
<evidence type="ECO:0000256" key="2">
    <source>
        <dbReference type="ARBA" id="ARBA00023242"/>
    </source>
</evidence>
<accession>A0A4S8IB77</accession>
<proteinExistence type="predicted"/>
<evidence type="ECO:0000313" key="7">
    <source>
        <dbReference type="Proteomes" id="UP000317650"/>
    </source>
</evidence>
<sequence length="423" mass="46331">MREPPMGQSSSIKMAGNTNVCPQNKARQCAETPTLSYMTCCLWNRLPCGQQWRTVGQQQSGIPTPSLPVLCAARCPSVASIRQKNRAQWLPNIVLQQRRDSGQQLGTGFGPTVAPLPHLGHGSWTPGHLLSLPRAPLKGSRAFPSLSSNPSITMFHSFYCSSSTYGDSTFLPSVFCSAAVPHALLSDGNGCLPPFPSSSPPCTSSQSAYFLHRNSSIHSLPIHHRFPDSLSPPPPPPLLPLSSSPSSSACDYSDFNVDPARRVLSTGDLQGMNAPHENYIQEEGAVAGRVRPYSAEERKERIERYRSKRHQRNFHRKITYACRKTLADSRPRVKGRFARNGEPETETETEIEMKADTTAVKSFDCCGYDNYETNHGCSAGGETGGDWWSQLQAALATDDEGEGSYDEDLLASFTDVFSMNNLS</sequence>
<dbReference type="PROSITE" id="PS51017">
    <property type="entry name" value="CCT"/>
    <property type="match status" value="1"/>
</dbReference>
<dbReference type="Pfam" id="PF06203">
    <property type="entry name" value="CCT"/>
    <property type="match status" value="1"/>
</dbReference>
<reference evidence="6 7" key="1">
    <citation type="journal article" date="2019" name="Nat. Plants">
        <title>Genome sequencing of Musa balbisiana reveals subgenome evolution and function divergence in polyploid bananas.</title>
        <authorList>
            <person name="Yao X."/>
        </authorList>
    </citation>
    <scope>NUCLEOTIDE SEQUENCE [LARGE SCALE GENOMIC DNA]</scope>
    <source>
        <strain evidence="7">cv. DH-PKW</strain>
        <tissue evidence="6">Leaves</tissue>
    </source>
</reference>
<keyword evidence="7" id="KW-1185">Reference proteome</keyword>
<dbReference type="GO" id="GO:0003700">
    <property type="term" value="F:DNA-binding transcription factor activity"/>
    <property type="evidence" value="ECO:0007669"/>
    <property type="project" value="TreeGrafter"/>
</dbReference>
<evidence type="ECO:0000313" key="6">
    <source>
        <dbReference type="EMBL" id="THU45328.1"/>
    </source>
</evidence>
<organism evidence="6 7">
    <name type="scientific">Musa balbisiana</name>
    <name type="common">Banana</name>
    <dbReference type="NCBI Taxonomy" id="52838"/>
    <lineage>
        <taxon>Eukaryota</taxon>
        <taxon>Viridiplantae</taxon>
        <taxon>Streptophyta</taxon>
        <taxon>Embryophyta</taxon>
        <taxon>Tracheophyta</taxon>
        <taxon>Spermatophyta</taxon>
        <taxon>Magnoliopsida</taxon>
        <taxon>Liliopsida</taxon>
        <taxon>Zingiberales</taxon>
        <taxon>Musaceae</taxon>
        <taxon>Musa</taxon>
    </lineage>
</organism>
<evidence type="ECO:0000259" key="5">
    <source>
        <dbReference type="PROSITE" id="PS51017"/>
    </source>
</evidence>
<dbReference type="Proteomes" id="UP000317650">
    <property type="component" value="Chromosome 2"/>
</dbReference>
<protein>
    <recommendedName>
        <fullName evidence="5">CCT domain-containing protein</fullName>
    </recommendedName>
</protein>
<comment type="caution">
    <text evidence="6">The sequence shown here is derived from an EMBL/GenBank/DDBJ whole genome shotgun (WGS) entry which is preliminary data.</text>
</comment>
<keyword evidence="2 3" id="KW-0539">Nucleus</keyword>
<dbReference type="EMBL" id="PYDT01000011">
    <property type="protein sequence ID" value="THU45328.1"/>
    <property type="molecule type" value="Genomic_DNA"/>
</dbReference>